<accession>A0AAW0J3V1</accession>
<gene>
    <name evidence="1" type="ORF">CFP56_038106</name>
</gene>
<dbReference type="Proteomes" id="UP000237347">
    <property type="component" value="Unassembled WGS sequence"/>
</dbReference>
<evidence type="ECO:0000313" key="2">
    <source>
        <dbReference type="Proteomes" id="UP000237347"/>
    </source>
</evidence>
<dbReference type="AlphaFoldDB" id="A0AAW0J3V1"/>
<evidence type="ECO:0000313" key="1">
    <source>
        <dbReference type="EMBL" id="KAK7821111.1"/>
    </source>
</evidence>
<reference evidence="1 2" key="1">
    <citation type="journal article" date="2018" name="Sci. Data">
        <title>The draft genome sequence of cork oak.</title>
        <authorList>
            <person name="Ramos A.M."/>
            <person name="Usie A."/>
            <person name="Barbosa P."/>
            <person name="Barros P.M."/>
            <person name="Capote T."/>
            <person name="Chaves I."/>
            <person name="Simoes F."/>
            <person name="Abreu I."/>
            <person name="Carrasquinho I."/>
            <person name="Faro C."/>
            <person name="Guimaraes J.B."/>
            <person name="Mendonca D."/>
            <person name="Nobrega F."/>
            <person name="Rodrigues L."/>
            <person name="Saibo N.J.M."/>
            <person name="Varela M.C."/>
            <person name="Egas C."/>
            <person name="Matos J."/>
            <person name="Miguel C.M."/>
            <person name="Oliveira M.M."/>
            <person name="Ricardo C.P."/>
            <person name="Goncalves S."/>
        </authorList>
    </citation>
    <scope>NUCLEOTIDE SEQUENCE [LARGE SCALE GENOMIC DNA]</scope>
    <source>
        <strain evidence="2">cv. HL8</strain>
    </source>
</reference>
<sequence>MGFKTSENALASHPARQNISEKPIVFLAKQPTNSKTERKRRRRVEFLSLTDRDIELERVEMKCLEEEDGWSEEGARPLFDRLDVGGLWQIGGLRKEIEASVCGYGGSVDEMRCLICCWLQVYGSDRGGAGRGLRKKKDVSCSSFEYAAALELGWESFAALVVLLGSNSDLVRAPMVPDTGACPLVSSTSFAINTTAKPQMTENMKNVLEKPRNWKVKVKMCGGWGATYELPAKLHAIINLKTYTIIQVKDQCAEVTRLPAVPLMCVGYI</sequence>
<proteinExistence type="predicted"/>
<comment type="caution">
    <text evidence="1">The sequence shown here is derived from an EMBL/GenBank/DDBJ whole genome shotgun (WGS) entry which is preliminary data.</text>
</comment>
<organism evidence="1 2">
    <name type="scientific">Quercus suber</name>
    <name type="common">Cork oak</name>
    <dbReference type="NCBI Taxonomy" id="58331"/>
    <lineage>
        <taxon>Eukaryota</taxon>
        <taxon>Viridiplantae</taxon>
        <taxon>Streptophyta</taxon>
        <taxon>Embryophyta</taxon>
        <taxon>Tracheophyta</taxon>
        <taxon>Spermatophyta</taxon>
        <taxon>Magnoliopsida</taxon>
        <taxon>eudicotyledons</taxon>
        <taxon>Gunneridae</taxon>
        <taxon>Pentapetalae</taxon>
        <taxon>rosids</taxon>
        <taxon>fabids</taxon>
        <taxon>Fagales</taxon>
        <taxon>Fagaceae</taxon>
        <taxon>Quercus</taxon>
    </lineage>
</organism>
<protein>
    <submittedName>
        <fullName evidence="1">Uncharacterized protein</fullName>
    </submittedName>
</protein>
<keyword evidence="2" id="KW-1185">Reference proteome</keyword>
<name>A0AAW0J3V1_QUESU</name>
<dbReference type="EMBL" id="PKMF04000714">
    <property type="protein sequence ID" value="KAK7821111.1"/>
    <property type="molecule type" value="Genomic_DNA"/>
</dbReference>